<comment type="caution">
    <text evidence="4">The sequence shown here is derived from an EMBL/GenBank/DDBJ whole genome shotgun (WGS) entry which is preliminary data.</text>
</comment>
<gene>
    <name evidence="4" type="ORF">DW018_01505</name>
</gene>
<evidence type="ECO:0000256" key="2">
    <source>
        <dbReference type="ARBA" id="ARBA00022679"/>
    </source>
</evidence>
<reference evidence="4 5" key="1">
    <citation type="submission" date="2018-08" db="EMBL/GenBank/DDBJ databases">
        <title>A genome reference for cultivated species of the human gut microbiota.</title>
        <authorList>
            <person name="Zou Y."/>
            <person name="Xue W."/>
            <person name="Luo G."/>
        </authorList>
    </citation>
    <scope>NUCLEOTIDE SEQUENCE [LARGE SCALE GENOMIC DNA]</scope>
    <source>
        <strain evidence="4 5">AF37-4</strain>
    </source>
</reference>
<dbReference type="SUPFAM" id="SSF53448">
    <property type="entry name" value="Nucleotide-diphospho-sugar transferases"/>
    <property type="match status" value="1"/>
</dbReference>
<dbReference type="RefSeq" id="WP_118379128.1">
    <property type="nucleotide sequence ID" value="NZ_CABJDQ010000001.1"/>
</dbReference>
<evidence type="ECO:0000259" key="3">
    <source>
        <dbReference type="Pfam" id="PF00535"/>
    </source>
</evidence>
<accession>A0A415LHS3</accession>
<dbReference type="Gene3D" id="3.90.550.10">
    <property type="entry name" value="Spore Coat Polysaccharide Biosynthesis Protein SpsA, Chain A"/>
    <property type="match status" value="1"/>
</dbReference>
<sequence length="325" mass="38274">MKELITIIVPVYNVERQITRCIKSLLEQTYENIEILLVDDGSTDQSLEICKKYEKVDNRINVITKKNGGVSSARNCGIKNAKGKYVCFFDSDDWVDKDICKKLMTRAKETNAQMVICGFSEINEDGQKKDHFPCKKEDELCEDYLKICKDIVITRIVNSPCNKLFLREKISKLFNLNRNMGEDMEFNLEYIKNISKIAYLRECLYFYDVTVEGSLTKNIDLQINAAVENNEIRQEFFRSLNIPEEQIYDEYYNSFISILFSVYLNQRSEFKRVFNRLLKEGKYEMVAEKIKPSGYKEKIIRMAIKYKSSYCLKKLCQLKARRRNK</sequence>
<feature type="domain" description="Glycosyltransferase 2-like" evidence="3">
    <location>
        <begin position="6"/>
        <end position="172"/>
    </location>
</feature>
<dbReference type="EMBL" id="QROT01000001">
    <property type="protein sequence ID" value="RHL48118.1"/>
    <property type="molecule type" value="Genomic_DNA"/>
</dbReference>
<dbReference type="GeneID" id="66465906"/>
<proteinExistence type="predicted"/>
<dbReference type="AlphaFoldDB" id="A0A415LHS3"/>
<keyword evidence="2 4" id="KW-0808">Transferase</keyword>
<evidence type="ECO:0000256" key="1">
    <source>
        <dbReference type="ARBA" id="ARBA00022676"/>
    </source>
</evidence>
<dbReference type="PANTHER" id="PTHR22916:SF51">
    <property type="entry name" value="GLYCOSYLTRANSFERASE EPSH-RELATED"/>
    <property type="match status" value="1"/>
</dbReference>
<keyword evidence="1" id="KW-0328">Glycosyltransferase</keyword>
<organism evidence="4 5">
    <name type="scientific">Eubacterium ventriosum</name>
    <dbReference type="NCBI Taxonomy" id="39496"/>
    <lineage>
        <taxon>Bacteria</taxon>
        <taxon>Bacillati</taxon>
        <taxon>Bacillota</taxon>
        <taxon>Clostridia</taxon>
        <taxon>Eubacteriales</taxon>
        <taxon>Eubacteriaceae</taxon>
        <taxon>Eubacterium</taxon>
    </lineage>
</organism>
<dbReference type="InterPro" id="IPR029044">
    <property type="entry name" value="Nucleotide-diphossugar_trans"/>
</dbReference>
<dbReference type="Proteomes" id="UP000283314">
    <property type="component" value="Unassembled WGS sequence"/>
</dbReference>
<dbReference type="CDD" id="cd00761">
    <property type="entry name" value="Glyco_tranf_GTA_type"/>
    <property type="match status" value="1"/>
</dbReference>
<protein>
    <submittedName>
        <fullName evidence="4">Glycosyltransferase family 2 protein</fullName>
    </submittedName>
</protein>
<dbReference type="Pfam" id="PF00535">
    <property type="entry name" value="Glycos_transf_2"/>
    <property type="match status" value="1"/>
</dbReference>
<evidence type="ECO:0000313" key="5">
    <source>
        <dbReference type="Proteomes" id="UP000283314"/>
    </source>
</evidence>
<name>A0A415LHS3_9FIRM</name>
<dbReference type="PANTHER" id="PTHR22916">
    <property type="entry name" value="GLYCOSYLTRANSFERASE"/>
    <property type="match status" value="1"/>
</dbReference>
<evidence type="ECO:0000313" key="4">
    <source>
        <dbReference type="EMBL" id="RHL48118.1"/>
    </source>
</evidence>
<dbReference type="GO" id="GO:0016757">
    <property type="term" value="F:glycosyltransferase activity"/>
    <property type="evidence" value="ECO:0007669"/>
    <property type="project" value="UniProtKB-KW"/>
</dbReference>
<dbReference type="InterPro" id="IPR001173">
    <property type="entry name" value="Glyco_trans_2-like"/>
</dbReference>